<sequence length="101" mass="12011">MIRLAIPEFQLQIHTLGDIDLYYSLYNSWSMAEILIWKLLSDNSEVIPDCSRKHVLSLRLKNTVTGTIVLPDNNYRLKLLDWQVKYIYFHARLIFSFSIYN</sequence>
<gene>
    <name evidence="1" type="ordered locus">Aazo_2942</name>
</gene>
<dbReference type="Proteomes" id="UP000001511">
    <property type="component" value="Chromosome"/>
</dbReference>
<accession>D7E181</accession>
<organism evidence="1 2">
    <name type="scientific">Nostoc azollae (strain 0708)</name>
    <name type="common">Anabaena azollae (strain 0708)</name>
    <dbReference type="NCBI Taxonomy" id="551115"/>
    <lineage>
        <taxon>Bacteria</taxon>
        <taxon>Bacillati</taxon>
        <taxon>Cyanobacteriota</taxon>
        <taxon>Cyanophyceae</taxon>
        <taxon>Nostocales</taxon>
        <taxon>Nostocaceae</taxon>
        <taxon>Trichormus</taxon>
    </lineage>
</organism>
<dbReference type="HOGENOM" id="CLU_2288632_0_0_3"/>
<dbReference type="EMBL" id="CP002059">
    <property type="protein sequence ID" value="ADI64758.1"/>
    <property type="molecule type" value="Genomic_DNA"/>
</dbReference>
<proteinExistence type="predicted"/>
<evidence type="ECO:0000313" key="2">
    <source>
        <dbReference type="Proteomes" id="UP000001511"/>
    </source>
</evidence>
<evidence type="ECO:0000313" key="1">
    <source>
        <dbReference type="EMBL" id="ADI64758.1"/>
    </source>
</evidence>
<protein>
    <submittedName>
        <fullName evidence="1">Uncharacterized protein</fullName>
    </submittedName>
</protein>
<dbReference type="KEGG" id="naz:Aazo_2942"/>
<keyword evidence="2" id="KW-1185">Reference proteome</keyword>
<name>D7E181_NOSA0</name>
<reference evidence="1 2" key="1">
    <citation type="journal article" date="2010" name="PLoS ONE">
        <title>Genome erosion in a nitrogen-fixing vertically transmitted endosymbiotic multicellular cyanobacterium.</title>
        <authorList>
            <person name="Ran L."/>
            <person name="Larsson J."/>
            <person name="Vigil-Stenman T."/>
            <person name="Nylander J.A."/>
            <person name="Ininbergs K."/>
            <person name="Zheng W.W."/>
            <person name="Lapidus A."/>
            <person name="Lowry S."/>
            <person name="Haselkorn R."/>
            <person name="Bergman B."/>
        </authorList>
    </citation>
    <scope>NUCLEOTIDE SEQUENCE [LARGE SCALE GENOMIC DNA]</scope>
    <source>
        <strain evidence="1 2">0708</strain>
    </source>
</reference>
<dbReference type="AlphaFoldDB" id="D7E181"/>